<gene>
    <name evidence="1" type="ORF">CCMP2556_LOCUS28474</name>
</gene>
<proteinExistence type="predicted"/>
<accession>A0ABP0N1W8</accession>
<comment type="caution">
    <text evidence="1">The sequence shown here is derived from an EMBL/GenBank/DDBJ whole genome shotgun (WGS) entry which is preliminary data.</text>
</comment>
<keyword evidence="2" id="KW-1185">Reference proteome</keyword>
<evidence type="ECO:0000313" key="1">
    <source>
        <dbReference type="EMBL" id="CAK9057762.1"/>
    </source>
</evidence>
<evidence type="ECO:0000313" key="2">
    <source>
        <dbReference type="Proteomes" id="UP001642484"/>
    </source>
</evidence>
<name>A0ABP0N1W8_9DINO</name>
<reference evidence="1 2" key="1">
    <citation type="submission" date="2024-02" db="EMBL/GenBank/DDBJ databases">
        <authorList>
            <person name="Chen Y."/>
            <person name="Shah S."/>
            <person name="Dougan E. K."/>
            <person name="Thang M."/>
            <person name="Chan C."/>
        </authorList>
    </citation>
    <scope>NUCLEOTIDE SEQUENCE [LARGE SCALE GENOMIC DNA]</scope>
</reference>
<protein>
    <submittedName>
        <fullName evidence="1">Uncharacterized protein</fullName>
    </submittedName>
</protein>
<dbReference type="EMBL" id="CAXAMN010021306">
    <property type="protein sequence ID" value="CAK9057762.1"/>
    <property type="molecule type" value="Genomic_DNA"/>
</dbReference>
<dbReference type="Proteomes" id="UP001642484">
    <property type="component" value="Unassembled WGS sequence"/>
</dbReference>
<organism evidence="1 2">
    <name type="scientific">Durusdinium trenchii</name>
    <dbReference type="NCBI Taxonomy" id="1381693"/>
    <lineage>
        <taxon>Eukaryota</taxon>
        <taxon>Sar</taxon>
        <taxon>Alveolata</taxon>
        <taxon>Dinophyceae</taxon>
        <taxon>Suessiales</taxon>
        <taxon>Symbiodiniaceae</taxon>
        <taxon>Durusdinium</taxon>
    </lineage>
</organism>
<sequence>MCPALLDGTKLPMSLQSLRISGRFPKTLEEMVFPGGLQDLTLGDGFQSCQGLKLPSGLKSLTFGRCFNRALSQSPPSSCSFFPSGRILGRSKPGRSAEKTVEHMGKPDGLLAGLRIRC</sequence>